<organism evidence="2">
    <name type="scientific">Caldilineaceae bacterium SB0675_bin_29</name>
    <dbReference type="NCBI Taxonomy" id="2605266"/>
    <lineage>
        <taxon>Bacteria</taxon>
        <taxon>Bacillati</taxon>
        <taxon>Chloroflexota</taxon>
        <taxon>Caldilineae</taxon>
        <taxon>Caldilineales</taxon>
        <taxon>Caldilineaceae</taxon>
    </lineage>
</organism>
<dbReference type="EMBL" id="VYDA01000206">
    <property type="protein sequence ID" value="MYH61208.1"/>
    <property type="molecule type" value="Genomic_DNA"/>
</dbReference>
<evidence type="ECO:0000256" key="1">
    <source>
        <dbReference type="SAM" id="Phobius"/>
    </source>
</evidence>
<proteinExistence type="predicted"/>
<comment type="caution">
    <text evidence="2">The sequence shown here is derived from an EMBL/GenBank/DDBJ whole genome shotgun (WGS) entry which is preliminary data.</text>
</comment>
<keyword evidence="1" id="KW-0472">Membrane</keyword>
<name>A0A6B1FYV3_9CHLR</name>
<accession>A0A6B1FYV3</accession>
<keyword evidence="1" id="KW-1133">Transmembrane helix</keyword>
<dbReference type="AlphaFoldDB" id="A0A6B1FYV3"/>
<reference evidence="2" key="1">
    <citation type="submission" date="2019-09" db="EMBL/GenBank/DDBJ databases">
        <title>Characterisation of the sponge microbiome using genome-centric metagenomics.</title>
        <authorList>
            <person name="Engelberts J.P."/>
            <person name="Robbins S.J."/>
            <person name="De Goeij J.M."/>
            <person name="Aranda M."/>
            <person name="Bell S.C."/>
            <person name="Webster N.S."/>
        </authorList>
    </citation>
    <scope>NUCLEOTIDE SEQUENCE</scope>
    <source>
        <strain evidence="2">SB0675_bin_29</strain>
    </source>
</reference>
<evidence type="ECO:0000313" key="2">
    <source>
        <dbReference type="EMBL" id="MYH61208.1"/>
    </source>
</evidence>
<protein>
    <submittedName>
        <fullName evidence="2">Uncharacterized protein</fullName>
    </submittedName>
</protein>
<sequence length="175" mass="18979">MGPDQLPEAGSALKANWGRAIALSVGLIALLAFGTYLNYTQGETRDSSVAESSSGAELAATPVPTLTFTEWRSEAETISYDTLLGDADQNEGKTVYFRGQVGHIASATESYIEMWVYVALDDRIEGWGEDQVVLHYRNFPAGVNVEDIISFVAVMDGVDPVHHVPELTVKALEVE</sequence>
<feature type="transmembrane region" description="Helical" evidence="1">
    <location>
        <begin position="20"/>
        <end position="39"/>
    </location>
</feature>
<gene>
    <name evidence="2" type="ORF">F4148_05430</name>
</gene>
<keyword evidence="1" id="KW-0812">Transmembrane</keyword>